<feature type="coiled-coil region" evidence="6">
    <location>
        <begin position="1086"/>
        <end position="1145"/>
    </location>
</feature>
<evidence type="ECO:0000256" key="7">
    <source>
        <dbReference type="SAM" id="MobiDB-lite"/>
    </source>
</evidence>
<evidence type="ECO:0000256" key="5">
    <source>
        <dbReference type="ARBA" id="ARBA00077655"/>
    </source>
</evidence>
<feature type="compositionally biased region" description="Low complexity" evidence="7">
    <location>
        <begin position="1022"/>
        <end position="1035"/>
    </location>
</feature>
<keyword evidence="1" id="KW-0488">Methylation</keyword>
<keyword evidence="2" id="KW-0597">Phosphoprotein</keyword>
<reference evidence="9" key="3">
    <citation type="submission" date="2025-09" db="UniProtKB">
        <authorList>
            <consortium name="Ensembl"/>
        </authorList>
    </citation>
    <scope>IDENTIFICATION</scope>
</reference>
<dbReference type="InterPro" id="IPR001849">
    <property type="entry name" value="PH_domain"/>
</dbReference>
<evidence type="ECO:0000256" key="2">
    <source>
        <dbReference type="ARBA" id="ARBA00022553"/>
    </source>
</evidence>
<feature type="region of interest" description="Disordered" evidence="7">
    <location>
        <begin position="1022"/>
        <end position="1078"/>
    </location>
</feature>
<dbReference type="CDD" id="cd22713">
    <property type="entry name" value="FHA_PHLB1"/>
    <property type="match status" value="1"/>
</dbReference>
<dbReference type="PROSITE" id="PS50003">
    <property type="entry name" value="PH_DOMAIN"/>
    <property type="match status" value="1"/>
</dbReference>
<feature type="compositionally biased region" description="Low complexity" evidence="7">
    <location>
        <begin position="1051"/>
        <end position="1066"/>
    </location>
</feature>
<feature type="region of interest" description="Disordered" evidence="7">
    <location>
        <begin position="140"/>
        <end position="190"/>
    </location>
</feature>
<dbReference type="SMART" id="SM00233">
    <property type="entry name" value="PH"/>
    <property type="match status" value="1"/>
</dbReference>
<dbReference type="PANTHER" id="PTHR12156:SF23">
    <property type="entry name" value="PLECKSTRIN HOMOLOGY-LIKE DOMAIN FAMILY B MEMBER 1"/>
    <property type="match status" value="1"/>
</dbReference>
<dbReference type="InterPro" id="IPR011993">
    <property type="entry name" value="PH-like_dom_sf"/>
</dbReference>
<feature type="compositionally biased region" description="Low complexity" evidence="7">
    <location>
        <begin position="260"/>
        <end position="275"/>
    </location>
</feature>
<sequence length="1311" mass="145591">MHYRLHMDFLLSCLCHYQSTPLDLIEMGKSLRFQAEHPHLVSLGSGRLSTAVTLLPLQEGKTTLGSGNTDIPLQGPGITDQHCYIDNRAGNITLNPCGNHCSMDGLPISKPVHLSQGCMLCFGQSAFFRFNHPEEALRMKSMLPGGSQGPSPYKSHHTDSHTVLNGNHQPAPHERTRSGSGPHPGPLTSTIERDLQDIMDSLVMDDPQSSGKLAHHPIPQSPLSPMLNGGGCYLLYPPTSPGAMSMGSSYENASPPGPFSPFSSPLSAASSDAFPGPDTPPVPARSSSYTLTTQTPVTQTRTTPPGGYSGPADVQRVPESPRPLRRALAESLPSPTASRRGVGQDSPVGSSETPRAVHGPSHIPVSSARLNSKFSGCQASTAPSSPRVRVGGLGSRPPSPQHLFQAQSHTDSPQQTRRTPEPSGPYSLRELPPPSPSMSRRGASPAQGSLQDRGLRARSPSPTSGGGRQQKGSPGIAITPALGSLSGSGTGTGPSPLTSPQGQRKKSGSAGATRDPAGASRDPKGPLRPRTRERKNSISEISDNEDELLEYHRWQREERLREQEMEKLERQRLETILSLCAEYTNSPQCLGGETGSTTGHFPGPGEGGARERPCTETGGGATQRGGVTQRQRESDEENQREESSSTESTHQEVRKNTLTGQVEFLQLGSGSGVSGRQEQQYLEEERTRVLSRVDKLKHRVTELEQQLQESRQEAEMERALLQGERQAEQEQVEAETKIISQLQSKLSQLDRATQREKDKGRANVSTERQLLERLHEGYSELKSQVHNCPESLREQLQEQLRREADALEVGTKQFEDLEFRQLERESGLEEEKETLSRQLLLERAEYHRSVAKRKEKMGALEVQANQLGVQAAQDCERMGKDRTLALQLLHKEKDRLSTLEKRYHTLTGGRSFPKPCSTMKEVYRSKPDGDVGQTASRSSSVNGTASPPQSNGVTLGRSTPIKVRDSLIHPLPIDHGGRNYFILLYALPFSFIIFYSILYSDILYYILHVYVIPLHNSQLSLSPPRVSSPSPMVHHSILHHQTPPSGDPQYDTLSLESSDSVETSVSTGNNSACSPESGSGLEALRIEEMEKMLKEAQQEKARLVESREREVQARRQMLEEERRRREEAERRLQDETTHRQRLVEEEVKMREKHFSQARPMTRYLPIRKEEFDLRSHVESSGHNVDTCPYVILSEKMCKGHLVKMGGKIKSWKKRWFVFDRLKRNFSYYADKHESKLKGLIYFQAIEEVYYDHLRSATKVQNPSLYPPNPSLTFCVKTHDRLYFMVAPSPEAMRIWMDVIVTGAEGYTQFMT</sequence>
<dbReference type="FunFam" id="2.60.200.20:FF:000004">
    <property type="entry name" value="pleckstrin homology-like domain family B member 1 isoform X1"/>
    <property type="match status" value="1"/>
</dbReference>
<feature type="region of interest" description="Disordered" evidence="7">
    <location>
        <begin position="247"/>
        <end position="549"/>
    </location>
</feature>
<feature type="region of interest" description="Disordered" evidence="7">
    <location>
        <begin position="585"/>
        <end position="659"/>
    </location>
</feature>
<dbReference type="GeneTree" id="ENSGT00940000155231"/>
<dbReference type="GO" id="GO:0045180">
    <property type="term" value="C:basal cortex"/>
    <property type="evidence" value="ECO:0007669"/>
    <property type="project" value="TreeGrafter"/>
</dbReference>
<proteinExistence type="predicted"/>
<keyword evidence="3 6" id="KW-0175">Coiled coil</keyword>
<dbReference type="GO" id="GO:0070507">
    <property type="term" value="P:regulation of microtubule cytoskeleton organization"/>
    <property type="evidence" value="ECO:0007669"/>
    <property type="project" value="TreeGrafter"/>
</dbReference>
<accession>A0A8C7S290</accession>
<evidence type="ECO:0000259" key="8">
    <source>
        <dbReference type="PROSITE" id="PS50003"/>
    </source>
</evidence>
<evidence type="ECO:0000256" key="1">
    <source>
        <dbReference type="ARBA" id="ARBA00022481"/>
    </source>
</evidence>
<organism evidence="9 10">
    <name type="scientific">Oncorhynchus mykiss</name>
    <name type="common">Rainbow trout</name>
    <name type="synonym">Salmo gairdneri</name>
    <dbReference type="NCBI Taxonomy" id="8022"/>
    <lineage>
        <taxon>Eukaryota</taxon>
        <taxon>Metazoa</taxon>
        <taxon>Chordata</taxon>
        <taxon>Craniata</taxon>
        <taxon>Vertebrata</taxon>
        <taxon>Euteleostomi</taxon>
        <taxon>Actinopterygii</taxon>
        <taxon>Neopterygii</taxon>
        <taxon>Teleostei</taxon>
        <taxon>Protacanthopterygii</taxon>
        <taxon>Salmoniformes</taxon>
        <taxon>Salmonidae</taxon>
        <taxon>Salmoninae</taxon>
        <taxon>Oncorhynchus</taxon>
    </lineage>
</organism>
<dbReference type="Pfam" id="PF00169">
    <property type="entry name" value="PH"/>
    <property type="match status" value="1"/>
</dbReference>
<feature type="compositionally biased region" description="Low complexity" evidence="7">
    <location>
        <begin position="290"/>
        <end position="305"/>
    </location>
</feature>
<dbReference type="Proteomes" id="UP000694395">
    <property type="component" value="Chromosome 10"/>
</dbReference>
<dbReference type="SUPFAM" id="SSF50729">
    <property type="entry name" value="PH domain-like"/>
    <property type="match status" value="1"/>
</dbReference>
<dbReference type="Ensembl" id="ENSOMYT00000065575.2">
    <property type="protein sequence ID" value="ENSOMYP00000060237.2"/>
    <property type="gene ID" value="ENSOMYG00000025748.2"/>
</dbReference>
<feature type="compositionally biased region" description="Polar residues" evidence="7">
    <location>
        <begin position="1067"/>
        <end position="1077"/>
    </location>
</feature>
<keyword evidence="10" id="KW-1185">Reference proteome</keyword>
<dbReference type="CDD" id="cd14673">
    <property type="entry name" value="PH_PHLDB1_2"/>
    <property type="match status" value="1"/>
</dbReference>
<evidence type="ECO:0000313" key="9">
    <source>
        <dbReference type="Ensembl" id="ENSOMYP00000060237.2"/>
    </source>
</evidence>
<feature type="coiled-coil region" evidence="6">
    <location>
        <begin position="686"/>
        <end position="759"/>
    </location>
</feature>
<evidence type="ECO:0000256" key="3">
    <source>
        <dbReference type="ARBA" id="ARBA00023054"/>
    </source>
</evidence>
<dbReference type="Gene3D" id="2.60.200.20">
    <property type="match status" value="1"/>
</dbReference>
<feature type="compositionally biased region" description="Polar residues" evidence="7">
    <location>
        <begin position="402"/>
        <end position="417"/>
    </location>
</feature>
<dbReference type="InterPro" id="IPR052212">
    <property type="entry name" value="PH-like_domain"/>
</dbReference>
<dbReference type="SUPFAM" id="SSF49879">
    <property type="entry name" value="SMAD/FHA domain"/>
    <property type="match status" value="1"/>
</dbReference>
<dbReference type="FunFam" id="2.30.29.30:FF:000006">
    <property type="entry name" value="Pleckstrin homology like domain family B member 1"/>
    <property type="match status" value="1"/>
</dbReference>
<dbReference type="Pfam" id="PF00498">
    <property type="entry name" value="FHA"/>
    <property type="match status" value="1"/>
</dbReference>
<dbReference type="Gene3D" id="2.30.29.30">
    <property type="entry name" value="Pleckstrin-homology domain (PH domain)/Phosphotyrosine-binding domain (PTB)"/>
    <property type="match status" value="1"/>
</dbReference>
<name>A0A8C7S290_ONCMY</name>
<feature type="compositionally biased region" description="Polar residues" evidence="7">
    <location>
        <begin position="368"/>
        <end position="384"/>
    </location>
</feature>
<feature type="domain" description="PH" evidence="8">
    <location>
        <begin position="1194"/>
        <end position="1304"/>
    </location>
</feature>
<dbReference type="PANTHER" id="PTHR12156">
    <property type="entry name" value="PLECKSTRIN HOMOLOGY-LIKE DOMAIN, FAMILY B, MEMBER 3"/>
    <property type="match status" value="1"/>
</dbReference>
<protein>
    <recommendedName>
        <fullName evidence="4">Pleckstrin homology-like domain family B member 1</fullName>
    </recommendedName>
    <alternativeName>
        <fullName evidence="5">Protein LL5-alpha</fullName>
    </alternativeName>
</protein>
<dbReference type="InterPro" id="IPR037810">
    <property type="entry name" value="PHLDB1/2/3_PH"/>
</dbReference>
<evidence type="ECO:0000256" key="6">
    <source>
        <dbReference type="SAM" id="Coils"/>
    </source>
</evidence>
<evidence type="ECO:0000256" key="4">
    <source>
        <dbReference type="ARBA" id="ARBA00069090"/>
    </source>
</evidence>
<feature type="compositionally biased region" description="Polar residues" evidence="7">
    <location>
        <begin position="933"/>
        <end position="957"/>
    </location>
</feature>
<feature type="region of interest" description="Disordered" evidence="7">
    <location>
        <begin position="917"/>
        <end position="957"/>
    </location>
</feature>
<dbReference type="InterPro" id="IPR008984">
    <property type="entry name" value="SMAD_FHA_dom_sf"/>
</dbReference>
<dbReference type="InterPro" id="IPR000253">
    <property type="entry name" value="FHA_dom"/>
</dbReference>
<reference evidence="9" key="2">
    <citation type="submission" date="2025-08" db="UniProtKB">
        <authorList>
            <consortium name="Ensembl"/>
        </authorList>
    </citation>
    <scope>IDENTIFICATION</scope>
</reference>
<evidence type="ECO:0000313" key="10">
    <source>
        <dbReference type="Proteomes" id="UP000694395"/>
    </source>
</evidence>
<reference evidence="9" key="1">
    <citation type="submission" date="2020-07" db="EMBL/GenBank/DDBJ databases">
        <title>A long reads based de novo assembly of the rainbow trout Arlee double haploid line genome.</title>
        <authorList>
            <person name="Gao G."/>
            <person name="Palti Y."/>
        </authorList>
    </citation>
    <scope>NUCLEOTIDE SEQUENCE [LARGE SCALE GENOMIC DNA]</scope>
</reference>